<dbReference type="GO" id="GO:0005829">
    <property type="term" value="C:cytosol"/>
    <property type="evidence" value="ECO:0007669"/>
    <property type="project" value="TreeGrafter"/>
</dbReference>
<sequence>MSAKKEIDLEKSLEQLETLVKELESGDLPLEKAMQKFEQGVKLTRNCQSALKDAEQRVEILLKSAGGESVLQEFDSDD</sequence>
<dbReference type="RefSeq" id="WP_068614337.1">
    <property type="nucleotide sequence ID" value="NZ_CP016268.1"/>
</dbReference>
<accession>A0A193LEE2</accession>
<dbReference type="Proteomes" id="UP000092695">
    <property type="component" value="Chromosome"/>
</dbReference>
<comment type="similarity">
    <text evidence="1 6">Belongs to the XseB family.</text>
</comment>
<comment type="function">
    <text evidence="6">Bidirectionally degrades single-stranded DNA into large acid-insoluble oligonucleotides, which are then degraded further into small acid-soluble oligonucleotides.</text>
</comment>
<comment type="subunit">
    <text evidence="6">Heterooligomer composed of large and small subunits.</text>
</comment>
<dbReference type="EMBL" id="CP016268">
    <property type="protein sequence ID" value="ANO50877.1"/>
    <property type="molecule type" value="Genomic_DNA"/>
</dbReference>
<keyword evidence="3 6" id="KW-0540">Nuclease</keyword>
<evidence type="ECO:0000256" key="5">
    <source>
        <dbReference type="ARBA" id="ARBA00022839"/>
    </source>
</evidence>
<evidence type="ECO:0000313" key="7">
    <source>
        <dbReference type="EMBL" id="ANO50877.1"/>
    </source>
</evidence>
<dbReference type="GO" id="GO:0008855">
    <property type="term" value="F:exodeoxyribonuclease VII activity"/>
    <property type="evidence" value="ECO:0007669"/>
    <property type="project" value="UniProtKB-UniRule"/>
</dbReference>
<dbReference type="PANTHER" id="PTHR34137:SF1">
    <property type="entry name" value="EXODEOXYRIBONUCLEASE 7 SMALL SUBUNIT"/>
    <property type="match status" value="1"/>
</dbReference>
<dbReference type="GO" id="GO:0009318">
    <property type="term" value="C:exodeoxyribonuclease VII complex"/>
    <property type="evidence" value="ECO:0007669"/>
    <property type="project" value="UniProtKB-UniRule"/>
</dbReference>
<dbReference type="KEGG" id="woc:BA177_06355"/>
<keyword evidence="5 6" id="KW-0269">Exonuclease</keyword>
<dbReference type="GO" id="GO:0006308">
    <property type="term" value="P:DNA catabolic process"/>
    <property type="evidence" value="ECO:0007669"/>
    <property type="project" value="UniProtKB-UniRule"/>
</dbReference>
<dbReference type="AlphaFoldDB" id="A0A193LEE2"/>
<evidence type="ECO:0000256" key="3">
    <source>
        <dbReference type="ARBA" id="ARBA00022722"/>
    </source>
</evidence>
<evidence type="ECO:0000256" key="6">
    <source>
        <dbReference type="HAMAP-Rule" id="MF_00337"/>
    </source>
</evidence>
<dbReference type="Gene3D" id="1.10.287.1040">
    <property type="entry name" value="Exonuclease VII, small subunit"/>
    <property type="match status" value="1"/>
</dbReference>
<gene>
    <name evidence="6" type="primary">xseB</name>
    <name evidence="7" type="ORF">BA177_06355</name>
</gene>
<evidence type="ECO:0000313" key="8">
    <source>
        <dbReference type="Proteomes" id="UP000092695"/>
    </source>
</evidence>
<evidence type="ECO:0000256" key="2">
    <source>
        <dbReference type="ARBA" id="ARBA00022490"/>
    </source>
</evidence>
<dbReference type="Pfam" id="PF02609">
    <property type="entry name" value="Exonuc_VII_S"/>
    <property type="match status" value="1"/>
</dbReference>
<evidence type="ECO:0000256" key="1">
    <source>
        <dbReference type="ARBA" id="ARBA00009998"/>
    </source>
</evidence>
<dbReference type="OrthoDB" id="9801128at2"/>
<dbReference type="STRING" id="1548547.BA177_06355"/>
<organism evidence="7 8">
    <name type="scientific">Woeseia oceani</name>
    <dbReference type="NCBI Taxonomy" id="1548547"/>
    <lineage>
        <taxon>Bacteria</taxon>
        <taxon>Pseudomonadati</taxon>
        <taxon>Pseudomonadota</taxon>
        <taxon>Gammaproteobacteria</taxon>
        <taxon>Woeseiales</taxon>
        <taxon>Woeseiaceae</taxon>
        <taxon>Woeseia</taxon>
    </lineage>
</organism>
<protein>
    <recommendedName>
        <fullName evidence="6">Exodeoxyribonuclease 7 small subunit</fullName>
        <ecNumber evidence="6">3.1.11.6</ecNumber>
    </recommendedName>
    <alternativeName>
        <fullName evidence="6">Exodeoxyribonuclease VII small subunit</fullName>
        <shortName evidence="6">Exonuclease VII small subunit</shortName>
    </alternativeName>
</protein>
<comment type="catalytic activity">
    <reaction evidence="6">
        <text>Exonucleolytic cleavage in either 5'- to 3'- or 3'- to 5'-direction to yield nucleoside 5'-phosphates.</text>
        <dbReference type="EC" id="3.1.11.6"/>
    </reaction>
</comment>
<name>A0A193LEE2_9GAMM</name>
<dbReference type="SUPFAM" id="SSF116842">
    <property type="entry name" value="XseB-like"/>
    <property type="match status" value="1"/>
</dbReference>
<dbReference type="NCBIfam" id="NF002140">
    <property type="entry name" value="PRK00977.1-4"/>
    <property type="match status" value="1"/>
</dbReference>
<dbReference type="EC" id="3.1.11.6" evidence="6"/>
<proteinExistence type="inferred from homology"/>
<dbReference type="NCBIfam" id="TIGR01280">
    <property type="entry name" value="xseB"/>
    <property type="match status" value="1"/>
</dbReference>
<dbReference type="InterPro" id="IPR003761">
    <property type="entry name" value="Exonuc_VII_S"/>
</dbReference>
<dbReference type="PANTHER" id="PTHR34137">
    <property type="entry name" value="EXODEOXYRIBONUCLEASE 7 SMALL SUBUNIT"/>
    <property type="match status" value="1"/>
</dbReference>
<evidence type="ECO:0000256" key="4">
    <source>
        <dbReference type="ARBA" id="ARBA00022801"/>
    </source>
</evidence>
<keyword evidence="2 6" id="KW-0963">Cytoplasm</keyword>
<dbReference type="HAMAP" id="MF_00337">
    <property type="entry name" value="Exonuc_7_S"/>
    <property type="match status" value="1"/>
</dbReference>
<comment type="subcellular location">
    <subcellularLocation>
        <location evidence="6">Cytoplasm</location>
    </subcellularLocation>
</comment>
<keyword evidence="8" id="KW-1185">Reference proteome</keyword>
<reference evidence="7 8" key="1">
    <citation type="submission" date="2016-06" db="EMBL/GenBank/DDBJ databases">
        <title>Complete genome sequence of a deep-branching marine Gamma Proteobacterium Woeseia oceani type strain XK5.</title>
        <authorList>
            <person name="Mu D."/>
            <person name="Du Z."/>
        </authorList>
    </citation>
    <scope>NUCLEOTIDE SEQUENCE [LARGE SCALE GENOMIC DNA]</scope>
    <source>
        <strain evidence="7 8">XK5</strain>
    </source>
</reference>
<dbReference type="InterPro" id="IPR037004">
    <property type="entry name" value="Exonuc_VII_ssu_sf"/>
</dbReference>
<keyword evidence="4 6" id="KW-0378">Hydrolase</keyword>